<keyword evidence="8 10" id="KW-0472">Membrane</keyword>
<evidence type="ECO:0000256" key="7">
    <source>
        <dbReference type="ARBA" id="ARBA00023065"/>
    </source>
</evidence>
<feature type="transmembrane region" description="Helical" evidence="10">
    <location>
        <begin position="157"/>
        <end position="178"/>
    </location>
</feature>
<dbReference type="GO" id="GO:0098719">
    <property type="term" value="P:sodium ion import across plasma membrane"/>
    <property type="evidence" value="ECO:0007669"/>
    <property type="project" value="TreeGrafter"/>
</dbReference>
<proteinExistence type="inferred from homology"/>
<evidence type="ECO:0000256" key="5">
    <source>
        <dbReference type="ARBA" id="ARBA00022989"/>
    </source>
</evidence>
<dbReference type="GO" id="GO:0015385">
    <property type="term" value="F:sodium:proton antiporter activity"/>
    <property type="evidence" value="ECO:0007669"/>
    <property type="project" value="InterPro"/>
</dbReference>
<dbReference type="NCBIfam" id="TIGR00831">
    <property type="entry name" value="a_cpa1"/>
    <property type="match status" value="1"/>
</dbReference>
<comment type="function">
    <text evidence="10">Na(+)/H(+) antiporter that extrudes sodium in exchange for external protons.</text>
</comment>
<dbReference type="PANTHER" id="PTHR10110:SF86">
    <property type="entry name" value="SODIUM_HYDROGEN EXCHANGER 7"/>
    <property type="match status" value="1"/>
</dbReference>
<reference evidence="12 13" key="1">
    <citation type="submission" date="2015-03" db="EMBL/GenBank/DDBJ databases">
        <title>Draft Genome Sequence of Burkholderia andropogonis type strain ICMP2807, isolated from Sorghum bicolor.</title>
        <authorList>
            <person name="Lopes-Santos L."/>
            <person name="Castro D.B."/>
            <person name="Ottoboni L.M."/>
            <person name="Park D."/>
            <person name="Weirc B.S."/>
            <person name="Destefano S.A."/>
        </authorList>
    </citation>
    <scope>NUCLEOTIDE SEQUENCE [LARGE SCALE GENOMIC DNA]</scope>
    <source>
        <strain evidence="12 13">ICMP2807</strain>
    </source>
</reference>
<feature type="transmembrane region" description="Helical" evidence="10">
    <location>
        <begin position="184"/>
        <end position="205"/>
    </location>
</feature>
<feature type="transmembrane region" description="Helical" evidence="10">
    <location>
        <begin position="46"/>
        <end position="67"/>
    </location>
</feature>
<evidence type="ECO:0000256" key="9">
    <source>
        <dbReference type="ARBA" id="ARBA00023201"/>
    </source>
</evidence>
<keyword evidence="5 10" id="KW-1133">Transmembrane helix</keyword>
<keyword evidence="13" id="KW-1185">Reference proteome</keyword>
<dbReference type="Gene3D" id="6.10.140.1330">
    <property type="match status" value="1"/>
</dbReference>
<evidence type="ECO:0000256" key="2">
    <source>
        <dbReference type="ARBA" id="ARBA00022448"/>
    </source>
</evidence>
<feature type="transmembrane region" description="Helical" evidence="10">
    <location>
        <begin position="358"/>
        <end position="384"/>
    </location>
</feature>
<evidence type="ECO:0000256" key="3">
    <source>
        <dbReference type="ARBA" id="ARBA00022475"/>
    </source>
</evidence>
<dbReference type="InterPro" id="IPR004705">
    <property type="entry name" value="Cation/H_exchanger_CPA1_bac"/>
</dbReference>
<dbReference type="GO" id="GO:0051453">
    <property type="term" value="P:regulation of intracellular pH"/>
    <property type="evidence" value="ECO:0007669"/>
    <property type="project" value="TreeGrafter"/>
</dbReference>
<feature type="transmembrane region" description="Helical" evidence="10">
    <location>
        <begin position="314"/>
        <end position="337"/>
    </location>
</feature>
<evidence type="ECO:0000256" key="6">
    <source>
        <dbReference type="ARBA" id="ARBA00023053"/>
    </source>
</evidence>
<dbReference type="GO" id="GO:0015386">
    <property type="term" value="F:potassium:proton antiporter activity"/>
    <property type="evidence" value="ECO:0007669"/>
    <property type="project" value="TreeGrafter"/>
</dbReference>
<dbReference type="InterPro" id="IPR006153">
    <property type="entry name" value="Cation/H_exchanger_TM"/>
</dbReference>
<evidence type="ECO:0000256" key="4">
    <source>
        <dbReference type="ARBA" id="ARBA00022692"/>
    </source>
</evidence>
<keyword evidence="10" id="KW-0997">Cell inner membrane</keyword>
<dbReference type="EMBL" id="LAQU01000003">
    <property type="protein sequence ID" value="KKB64675.1"/>
    <property type="molecule type" value="Genomic_DNA"/>
</dbReference>
<feature type="transmembrane region" description="Helical" evidence="10">
    <location>
        <begin position="217"/>
        <end position="235"/>
    </location>
</feature>
<name>A0A0F5K414_9BURK</name>
<comment type="subcellular location">
    <subcellularLocation>
        <location evidence="10">Cell inner membrane</location>
        <topology evidence="10">Multi-pass membrane protein</topology>
    </subcellularLocation>
    <subcellularLocation>
        <location evidence="1">Cell membrane</location>
        <topology evidence="1">Multi-pass membrane protein</topology>
    </subcellularLocation>
</comment>
<evidence type="ECO:0000256" key="10">
    <source>
        <dbReference type="RuleBase" id="RU366002"/>
    </source>
</evidence>
<dbReference type="AlphaFoldDB" id="A0A0F5K414"/>
<keyword evidence="6 10" id="KW-0915">Sodium</keyword>
<keyword evidence="4 10" id="KW-0812">Transmembrane</keyword>
<dbReference type="InterPro" id="IPR018422">
    <property type="entry name" value="Cation/H_exchanger_CPA1"/>
</dbReference>
<keyword evidence="3" id="KW-1003">Cell membrane</keyword>
<keyword evidence="10" id="KW-0050">Antiport</keyword>
<protein>
    <submittedName>
        <fullName evidence="12">Sodium:proton antiporter</fullName>
    </submittedName>
</protein>
<keyword evidence="9 10" id="KW-0739">Sodium transport</keyword>
<comment type="caution">
    <text evidence="10">Lacks conserved residue(s) required for the propagation of feature annotation.</text>
</comment>
<feature type="transmembrane region" description="Helical" evidence="10">
    <location>
        <begin position="88"/>
        <end position="108"/>
    </location>
</feature>
<dbReference type="PANTHER" id="PTHR10110">
    <property type="entry name" value="SODIUM/HYDROGEN EXCHANGER"/>
    <property type="match status" value="1"/>
</dbReference>
<feature type="transmembrane region" description="Helical" evidence="10">
    <location>
        <begin position="396"/>
        <end position="420"/>
    </location>
</feature>
<feature type="transmembrane region" description="Helical" evidence="10">
    <location>
        <begin position="272"/>
        <end position="294"/>
    </location>
</feature>
<dbReference type="OrthoDB" id="9809206at2"/>
<evidence type="ECO:0000313" key="12">
    <source>
        <dbReference type="EMBL" id="KKB64675.1"/>
    </source>
</evidence>
<sequence length="565" mass="61272">MQTVFTVLILLLAVALSGTAARLIRFPIPLPLIQIAIGSVLAWPRLGLHVTFVPDVFLLLFIPPLLFADGWRMPKRELFHYRRPILMLALGLVFFTVGGLGYFIHWLVPTVPLPVSFALAAVLSPTDAVALSGIVPRGRLPLQLKHILEGEALLNDASGLVAFKFAVAAALTGTFSIWQASISFVVIALGGLAMGVALTWPFNWLRQKIAQLSDDDDPGVQIILILLLPFASYILAEHLGLSGILAAVAAGMAMNFTTDLSTESVATRMRGASVWAMIELIFNGFVFILLGLQFPSIIGSALLEAHHLHNGELAALIEYVLAISMVMLTLRMVWVWALRWLSSRHIAKMGIDNAIPGLRVAAITSLAGVRGAVTLAGVLSIPLTMNDGTPFPGRDLAVFLAAGVIIFSLVVATIGLPLALGRIKDLGGERERREEREARAAASAAALKAIEVEYERMRDLRAERGHEEDGLAADIAAQVSAAYKRPLHLLADGGDIDESLRDRARRSEKIARRMHIAALRAERSEFFRRQASNAINDETLTRLLRETDLAESAILLRGGRGTAPH</sequence>
<dbReference type="PATRIC" id="fig|28092.6.peg.1070"/>
<comment type="caution">
    <text evidence="12">The sequence shown here is derived from an EMBL/GenBank/DDBJ whole genome shotgun (WGS) entry which is preliminary data.</text>
</comment>
<gene>
    <name evidence="12" type="ORF">WM40_04510</name>
</gene>
<keyword evidence="7 10" id="KW-0406">Ion transport</keyword>
<organism evidence="12 13">
    <name type="scientific">Robbsia andropogonis</name>
    <dbReference type="NCBI Taxonomy" id="28092"/>
    <lineage>
        <taxon>Bacteria</taxon>
        <taxon>Pseudomonadati</taxon>
        <taxon>Pseudomonadota</taxon>
        <taxon>Betaproteobacteria</taxon>
        <taxon>Burkholderiales</taxon>
        <taxon>Burkholderiaceae</taxon>
        <taxon>Robbsia</taxon>
    </lineage>
</organism>
<evidence type="ECO:0000256" key="1">
    <source>
        <dbReference type="ARBA" id="ARBA00004651"/>
    </source>
</evidence>
<evidence type="ECO:0000256" key="8">
    <source>
        <dbReference type="ARBA" id="ARBA00023136"/>
    </source>
</evidence>
<comment type="similarity">
    <text evidence="10">Belongs to the monovalent cation:proton antiporter 1 (CPA1) transporter (TC 2.A.36) family.</text>
</comment>
<dbReference type="Pfam" id="PF00999">
    <property type="entry name" value="Na_H_Exchanger"/>
    <property type="match status" value="1"/>
</dbReference>
<dbReference type="RefSeq" id="WP_024903534.1">
    <property type="nucleotide sequence ID" value="NZ_CADFGU010000005.1"/>
</dbReference>
<dbReference type="Proteomes" id="UP000033618">
    <property type="component" value="Unassembled WGS sequence"/>
</dbReference>
<dbReference type="GO" id="GO:0005886">
    <property type="term" value="C:plasma membrane"/>
    <property type="evidence" value="ECO:0007669"/>
    <property type="project" value="UniProtKB-SubCell"/>
</dbReference>
<feature type="domain" description="Cation/H+ exchanger transmembrane" evidence="11">
    <location>
        <begin position="14"/>
        <end position="418"/>
    </location>
</feature>
<evidence type="ECO:0000313" key="13">
    <source>
        <dbReference type="Proteomes" id="UP000033618"/>
    </source>
</evidence>
<evidence type="ECO:0000259" key="11">
    <source>
        <dbReference type="Pfam" id="PF00999"/>
    </source>
</evidence>
<accession>A0A0F5K414</accession>
<keyword evidence="2 10" id="KW-0813">Transport</keyword>
<dbReference type="STRING" id="28092.WM40_04510"/>